<organism evidence="4 5">
    <name type="scientific">Sandaracinomonas limnophila</name>
    <dbReference type="NCBI Taxonomy" id="1862386"/>
    <lineage>
        <taxon>Bacteria</taxon>
        <taxon>Pseudomonadati</taxon>
        <taxon>Bacteroidota</taxon>
        <taxon>Cytophagia</taxon>
        <taxon>Cytophagales</taxon>
        <taxon>Flectobacillaceae</taxon>
        <taxon>Sandaracinomonas</taxon>
    </lineage>
</organism>
<dbReference type="AlphaFoldDB" id="A0A437PM86"/>
<evidence type="ECO:0000256" key="3">
    <source>
        <dbReference type="ARBA" id="ARBA00022837"/>
    </source>
</evidence>
<keyword evidence="3" id="KW-0106">Calcium</keyword>
<dbReference type="RefSeq" id="WP_127805611.1">
    <property type="nucleotide sequence ID" value="NZ_SACY01000006.1"/>
</dbReference>
<evidence type="ECO:0000256" key="1">
    <source>
        <dbReference type="ARBA" id="ARBA00001913"/>
    </source>
</evidence>
<gene>
    <name evidence="4" type="ORF">EOJ36_11745</name>
</gene>
<dbReference type="Gene3D" id="2.70.98.10">
    <property type="match status" value="1"/>
</dbReference>
<dbReference type="Pfam" id="PF14486">
    <property type="entry name" value="DUF4432"/>
    <property type="match status" value="1"/>
</dbReference>
<reference evidence="4 5" key="1">
    <citation type="submission" date="2019-01" db="EMBL/GenBank/DDBJ databases">
        <authorList>
            <person name="Chen W.-M."/>
        </authorList>
    </citation>
    <scope>NUCLEOTIDE SEQUENCE [LARGE SCALE GENOMIC DNA]</scope>
    <source>
        <strain evidence="4 5">FSY-15</strain>
    </source>
</reference>
<comment type="cofactor">
    <cofactor evidence="1">
        <name>Ca(2+)</name>
        <dbReference type="ChEBI" id="CHEBI:29108"/>
    </cofactor>
</comment>
<evidence type="ECO:0000256" key="2">
    <source>
        <dbReference type="ARBA" id="ARBA00011245"/>
    </source>
</evidence>
<proteinExistence type="predicted"/>
<dbReference type="GO" id="GO:0030246">
    <property type="term" value="F:carbohydrate binding"/>
    <property type="evidence" value="ECO:0007669"/>
    <property type="project" value="InterPro"/>
</dbReference>
<comment type="subunit">
    <text evidence="2">Monomer.</text>
</comment>
<accession>A0A437PM86</accession>
<dbReference type="EMBL" id="SACY01000006">
    <property type="protein sequence ID" value="RVU23397.1"/>
    <property type="molecule type" value="Genomic_DNA"/>
</dbReference>
<dbReference type="Proteomes" id="UP000282832">
    <property type="component" value="Unassembled WGS sequence"/>
</dbReference>
<name>A0A437PM86_9BACT</name>
<protein>
    <submittedName>
        <fullName evidence="4">DUF4432 family protein</fullName>
    </submittedName>
</protein>
<evidence type="ECO:0000313" key="5">
    <source>
        <dbReference type="Proteomes" id="UP000282832"/>
    </source>
</evidence>
<dbReference type="CDD" id="cd09023">
    <property type="entry name" value="Aldose_epim_Ec_c4013"/>
    <property type="match status" value="1"/>
</dbReference>
<comment type="caution">
    <text evidence="4">The sequence shown here is derived from an EMBL/GenBank/DDBJ whole genome shotgun (WGS) entry which is preliminary data.</text>
</comment>
<dbReference type="InterPro" id="IPR027839">
    <property type="entry name" value="DUF4432"/>
</dbReference>
<evidence type="ECO:0000313" key="4">
    <source>
        <dbReference type="EMBL" id="RVU23397.1"/>
    </source>
</evidence>
<dbReference type="InterPro" id="IPR014718">
    <property type="entry name" value="GH-type_carb-bd"/>
</dbReference>
<keyword evidence="5" id="KW-1185">Reference proteome</keyword>
<sequence length="336" mass="36902">MNYQNKVGNHKQLGGIETSILDNGAGAGVRIAWIDTGSGLRYKVIIDRGMDIAEAVYNDCSLAWIAHIGVVKPQLLANQGLNWLRTFGGGLLTTCGLDHVGGPESDEFGERGIHGQISNLPAEIISIQQPNILTGDLTFAITGIIRQHKIFGPCLTLKRTISGTIGNPSLKIDDEIINEGNQAAPFMILYHFNFGYPLLDEGSQIFYEGNHFVKSDPKYLADPTNLTTLPGPSDLHAGTGESVVIVDVSTQNSSKATTSLWNPKRMLGIKLEWDKKELPYLINWQHFGKKEYVTGLEPSSNPLNGQKKAREDGNLIFMQPGEIKKIQLELKIIKNI</sequence>
<dbReference type="OrthoDB" id="9791280at2"/>